<keyword evidence="5" id="KW-1185">Reference proteome</keyword>
<feature type="domain" description="Bacterial type II secretion system protein E" evidence="3">
    <location>
        <begin position="133"/>
        <end position="411"/>
    </location>
</feature>
<dbReference type="FunFam" id="3.40.50.300:FF:000521">
    <property type="entry name" value="Type II secretion system protein E"/>
    <property type="match status" value="1"/>
</dbReference>
<dbReference type="AlphaFoldDB" id="A0A2K8KGE5"/>
<protein>
    <submittedName>
        <fullName evidence="4">CpaF family protein</fullName>
    </submittedName>
</protein>
<dbReference type="Gene3D" id="3.40.50.300">
    <property type="entry name" value="P-loop containing nucleotide triphosphate hydrolases"/>
    <property type="match status" value="1"/>
</dbReference>
<reference evidence="4 5" key="1">
    <citation type="submission" date="2017-11" db="EMBL/GenBank/DDBJ databases">
        <title>Revised Sequence and Annotation of the Rhodobaca barguzinensis strain alga05 Genome.</title>
        <authorList>
            <person name="Kopejtka K."/>
            <person name="Tomasch J.M."/>
            <person name="Bunk B."/>
            <person name="Koblizek M."/>
        </authorList>
    </citation>
    <scope>NUCLEOTIDE SEQUENCE [LARGE SCALE GENOMIC DNA]</scope>
    <source>
        <strain evidence="5">alga05</strain>
    </source>
</reference>
<sequence>MFARYRKTTGTQPIKSVEAAPDRNKPAAGGATVDRAKQAKPQAAAPSPTRIAARAAAPDRAEQRKHRLNSIKSDMHKRLLENLNLAALETASEAELRSEISTIVAETLGEMEIILNSEERATLNRELYYEVMGLGPLEPLLQDDTINDILVNGPKQVFIERAGKLELSDVTFRDERHLLRIIDKIVSAVGRRVDESNPYVDARLADGSRFNAMVPPVAVDGSLVSIRKFKKEKLSVNDLVNFGAFSQEMALYLEAAVSTRLNVIVSGGTGSGKTTTLNALSSFIGNEERVLTIEDTAELQLQQVHVGRMESRPANMEGKGAVTQRDCLRNALRMRPDRIIVGETRGEEVIDMLQAMNTGHDGSMTTIHANSARDGISRLENMVAMAGIDMPLRAVRSQIGSAVNLIVQVSRLQDGSRRMMSITEITGMEGDIITMQEIFRFERTGLEPDGTILGHFTGTGLRSAFADRFKRWGYDLPSSIYDEVLVRR</sequence>
<name>A0A2K8KGE5_9RHOB</name>
<evidence type="ECO:0000259" key="3">
    <source>
        <dbReference type="Pfam" id="PF00437"/>
    </source>
</evidence>
<dbReference type="PANTHER" id="PTHR30486">
    <property type="entry name" value="TWITCHING MOTILITY PROTEIN PILT"/>
    <property type="match status" value="1"/>
</dbReference>
<dbReference type="Pfam" id="PF00437">
    <property type="entry name" value="T2SSE"/>
    <property type="match status" value="1"/>
</dbReference>
<dbReference type="Proteomes" id="UP000228948">
    <property type="component" value="Chromosome"/>
</dbReference>
<dbReference type="RefSeq" id="WP_071481296.1">
    <property type="nucleotide sequence ID" value="NZ_CP024899.1"/>
</dbReference>
<dbReference type="CDD" id="cd01130">
    <property type="entry name" value="VirB11-like_ATPase"/>
    <property type="match status" value="1"/>
</dbReference>
<feature type="compositionally biased region" description="Low complexity" evidence="2">
    <location>
        <begin position="39"/>
        <end position="56"/>
    </location>
</feature>
<dbReference type="STRING" id="441209.GCA_001870665_02615"/>
<evidence type="ECO:0000313" key="5">
    <source>
        <dbReference type="Proteomes" id="UP000228948"/>
    </source>
</evidence>
<dbReference type="GO" id="GO:0016887">
    <property type="term" value="F:ATP hydrolysis activity"/>
    <property type="evidence" value="ECO:0007669"/>
    <property type="project" value="InterPro"/>
</dbReference>
<proteinExistence type="inferred from homology"/>
<dbReference type="OrthoDB" id="9810761at2"/>
<comment type="similarity">
    <text evidence="1">Belongs to the GSP E family.</text>
</comment>
<dbReference type="InterPro" id="IPR050921">
    <property type="entry name" value="T4SS_GSP_E_ATPase"/>
</dbReference>
<dbReference type="Gene3D" id="3.30.450.380">
    <property type="match status" value="1"/>
</dbReference>
<dbReference type="PANTHER" id="PTHR30486:SF15">
    <property type="entry name" value="TYPE II_IV SECRETION SYSTEM ATPASE"/>
    <property type="match status" value="1"/>
</dbReference>
<accession>A0A2K8KGE5</accession>
<dbReference type="KEGG" id="rbg:BG454_14160"/>
<evidence type="ECO:0000256" key="1">
    <source>
        <dbReference type="ARBA" id="ARBA00006611"/>
    </source>
</evidence>
<organism evidence="4 5">
    <name type="scientific">Roseinatronobacter bogoriensis subsp. barguzinensis</name>
    <dbReference type="NCBI Taxonomy" id="441209"/>
    <lineage>
        <taxon>Bacteria</taxon>
        <taxon>Pseudomonadati</taxon>
        <taxon>Pseudomonadota</taxon>
        <taxon>Alphaproteobacteria</taxon>
        <taxon>Rhodobacterales</taxon>
        <taxon>Paracoccaceae</taxon>
        <taxon>Roseinatronobacter</taxon>
    </lineage>
</organism>
<dbReference type="InterPro" id="IPR001482">
    <property type="entry name" value="T2SS/T4SS_dom"/>
</dbReference>
<evidence type="ECO:0000313" key="4">
    <source>
        <dbReference type="EMBL" id="ATX66825.1"/>
    </source>
</evidence>
<gene>
    <name evidence="4" type="ORF">BG454_14160</name>
</gene>
<evidence type="ECO:0000256" key="2">
    <source>
        <dbReference type="SAM" id="MobiDB-lite"/>
    </source>
</evidence>
<dbReference type="EMBL" id="CP024899">
    <property type="protein sequence ID" value="ATX66825.1"/>
    <property type="molecule type" value="Genomic_DNA"/>
</dbReference>
<dbReference type="SUPFAM" id="SSF52540">
    <property type="entry name" value="P-loop containing nucleoside triphosphate hydrolases"/>
    <property type="match status" value="1"/>
</dbReference>
<feature type="region of interest" description="Disordered" evidence="2">
    <location>
        <begin position="1"/>
        <end position="69"/>
    </location>
</feature>
<dbReference type="InterPro" id="IPR027417">
    <property type="entry name" value="P-loop_NTPase"/>
</dbReference>